<evidence type="ECO:0000256" key="8">
    <source>
        <dbReference type="ARBA" id="ARBA00022741"/>
    </source>
</evidence>
<dbReference type="InterPro" id="IPR017665">
    <property type="entry name" value="Guanylate_kinase"/>
</dbReference>
<dbReference type="GO" id="GO:0005524">
    <property type="term" value="F:ATP binding"/>
    <property type="evidence" value="ECO:0007669"/>
    <property type="project" value="UniProtKB-UniRule"/>
</dbReference>
<comment type="similarity">
    <text evidence="3 13">Belongs to the guanylate kinase family.</text>
</comment>
<name>A0A161SFI9_9NEIS</name>
<dbReference type="SMART" id="SM00072">
    <property type="entry name" value="GuKc"/>
    <property type="match status" value="1"/>
</dbReference>
<accession>A0A161SFI9</accession>
<evidence type="ECO:0000256" key="6">
    <source>
        <dbReference type="ARBA" id="ARBA00022490"/>
    </source>
</evidence>
<dbReference type="FunFam" id="3.40.50.300:FF:000855">
    <property type="entry name" value="Guanylate kinase"/>
    <property type="match status" value="1"/>
</dbReference>
<dbReference type="PANTHER" id="PTHR23117">
    <property type="entry name" value="GUANYLATE KINASE-RELATED"/>
    <property type="match status" value="1"/>
</dbReference>
<keyword evidence="6 13" id="KW-0963">Cytoplasm</keyword>
<evidence type="ECO:0000256" key="10">
    <source>
        <dbReference type="ARBA" id="ARBA00022840"/>
    </source>
</evidence>
<proteinExistence type="inferred from homology"/>
<dbReference type="GO" id="GO:0005829">
    <property type="term" value="C:cytosol"/>
    <property type="evidence" value="ECO:0007669"/>
    <property type="project" value="TreeGrafter"/>
</dbReference>
<evidence type="ECO:0000256" key="7">
    <source>
        <dbReference type="ARBA" id="ARBA00022679"/>
    </source>
</evidence>
<dbReference type="FunFam" id="3.30.63.10:FF:000002">
    <property type="entry name" value="Guanylate kinase 1"/>
    <property type="match status" value="1"/>
</dbReference>
<dbReference type="AlphaFoldDB" id="A0A161SFI9"/>
<protein>
    <recommendedName>
        <fullName evidence="5 13">Guanylate kinase</fullName>
        <ecNumber evidence="4 13">2.7.4.8</ecNumber>
    </recommendedName>
    <alternativeName>
        <fullName evidence="11 13">GMP kinase</fullName>
    </alternativeName>
</protein>
<evidence type="ECO:0000256" key="12">
    <source>
        <dbReference type="ARBA" id="ARBA00048594"/>
    </source>
</evidence>
<evidence type="ECO:0000256" key="3">
    <source>
        <dbReference type="ARBA" id="ARBA00005790"/>
    </source>
</evidence>
<evidence type="ECO:0000256" key="5">
    <source>
        <dbReference type="ARBA" id="ARBA00016296"/>
    </source>
</evidence>
<comment type="function">
    <text evidence="1 13">Essential for recycling GMP and indirectly, cGMP.</text>
</comment>
<dbReference type="HAMAP" id="MF_00328">
    <property type="entry name" value="Guanylate_kinase"/>
    <property type="match status" value="1"/>
</dbReference>
<organism evidence="15 16">
    <name type="scientific">Crenobacter luteus</name>
    <dbReference type="NCBI Taxonomy" id="1452487"/>
    <lineage>
        <taxon>Bacteria</taxon>
        <taxon>Pseudomonadati</taxon>
        <taxon>Pseudomonadota</taxon>
        <taxon>Betaproteobacteria</taxon>
        <taxon>Neisseriales</taxon>
        <taxon>Neisseriaceae</taxon>
        <taxon>Crenobacter</taxon>
    </lineage>
</organism>
<dbReference type="OrthoDB" id="9808150at2"/>
<dbReference type="PANTHER" id="PTHR23117:SF13">
    <property type="entry name" value="GUANYLATE KINASE"/>
    <property type="match status" value="1"/>
</dbReference>
<evidence type="ECO:0000259" key="14">
    <source>
        <dbReference type="PROSITE" id="PS50052"/>
    </source>
</evidence>
<evidence type="ECO:0000256" key="4">
    <source>
        <dbReference type="ARBA" id="ARBA00012961"/>
    </source>
</evidence>
<dbReference type="Gene3D" id="3.40.50.300">
    <property type="entry name" value="P-loop containing nucleotide triphosphate hydrolases"/>
    <property type="match status" value="1"/>
</dbReference>
<comment type="caution">
    <text evidence="15">The sequence shown here is derived from an EMBL/GenBank/DDBJ whole genome shotgun (WGS) entry which is preliminary data.</text>
</comment>
<keyword evidence="9 13" id="KW-0418">Kinase</keyword>
<dbReference type="Pfam" id="PF00625">
    <property type="entry name" value="Guanylate_kin"/>
    <property type="match status" value="1"/>
</dbReference>
<feature type="domain" description="Guanylate kinase-like" evidence="14">
    <location>
        <begin position="6"/>
        <end position="184"/>
    </location>
</feature>
<evidence type="ECO:0000256" key="9">
    <source>
        <dbReference type="ARBA" id="ARBA00022777"/>
    </source>
</evidence>
<dbReference type="Gene3D" id="3.30.63.10">
    <property type="entry name" value="Guanylate Kinase phosphate binding domain"/>
    <property type="match status" value="1"/>
</dbReference>
<dbReference type="Proteomes" id="UP000076625">
    <property type="component" value="Unassembled WGS sequence"/>
</dbReference>
<gene>
    <name evidence="13" type="primary">gmk</name>
    <name evidence="15" type="ORF">AVW16_11890</name>
</gene>
<keyword evidence="8 13" id="KW-0547">Nucleotide-binding</keyword>
<dbReference type="InterPro" id="IPR008145">
    <property type="entry name" value="GK/Ca_channel_bsu"/>
</dbReference>
<evidence type="ECO:0000256" key="1">
    <source>
        <dbReference type="ARBA" id="ARBA00003531"/>
    </source>
</evidence>
<evidence type="ECO:0000256" key="11">
    <source>
        <dbReference type="ARBA" id="ARBA00030128"/>
    </source>
</evidence>
<evidence type="ECO:0000313" key="16">
    <source>
        <dbReference type="Proteomes" id="UP000076625"/>
    </source>
</evidence>
<dbReference type="SUPFAM" id="SSF52540">
    <property type="entry name" value="P-loop containing nucleoside triphosphate hydrolases"/>
    <property type="match status" value="1"/>
</dbReference>
<comment type="catalytic activity">
    <reaction evidence="12 13">
        <text>GMP + ATP = GDP + ADP</text>
        <dbReference type="Rhea" id="RHEA:20780"/>
        <dbReference type="ChEBI" id="CHEBI:30616"/>
        <dbReference type="ChEBI" id="CHEBI:58115"/>
        <dbReference type="ChEBI" id="CHEBI:58189"/>
        <dbReference type="ChEBI" id="CHEBI:456216"/>
        <dbReference type="EC" id="2.7.4.8"/>
    </reaction>
</comment>
<dbReference type="PROSITE" id="PS00856">
    <property type="entry name" value="GUANYLATE_KINASE_1"/>
    <property type="match status" value="1"/>
</dbReference>
<dbReference type="PROSITE" id="PS50052">
    <property type="entry name" value="GUANYLATE_KINASE_2"/>
    <property type="match status" value="1"/>
</dbReference>
<keyword evidence="10 13" id="KW-0067">ATP-binding</keyword>
<evidence type="ECO:0000256" key="13">
    <source>
        <dbReference type="HAMAP-Rule" id="MF_00328"/>
    </source>
</evidence>
<sequence length="208" mass="23090">MAKPGGNIYIVTAPSGAGKTTLVAALLAAEPGVKLSVSYTTRAPREGEVDGVHYHFVDRDAFLARLERGEFLEHAEVYGCYYGTSSLWIRERLAEGDDILLEIDWQGAQQVREAFPEAISIFILPPSLDELEARLRGRATDSDEVIERRLAVVRSEIDHVGNFEYVLVNDDIEVAKQDLISIIRAERLRATKQLTRHAALIASMKTAP</sequence>
<evidence type="ECO:0000256" key="2">
    <source>
        <dbReference type="ARBA" id="ARBA00004496"/>
    </source>
</evidence>
<dbReference type="CDD" id="cd00071">
    <property type="entry name" value="GMPK"/>
    <property type="match status" value="1"/>
</dbReference>
<feature type="binding site" evidence="13">
    <location>
        <begin position="13"/>
        <end position="20"/>
    </location>
    <ligand>
        <name>ATP</name>
        <dbReference type="ChEBI" id="CHEBI:30616"/>
    </ligand>
</feature>
<dbReference type="InterPro" id="IPR008144">
    <property type="entry name" value="Guanylate_kin-like_dom"/>
</dbReference>
<comment type="subcellular location">
    <subcellularLocation>
        <location evidence="2 13">Cytoplasm</location>
    </subcellularLocation>
</comment>
<dbReference type="EMBL" id="LQQU01000024">
    <property type="protein sequence ID" value="KZE31469.1"/>
    <property type="molecule type" value="Genomic_DNA"/>
</dbReference>
<dbReference type="NCBIfam" id="TIGR03263">
    <property type="entry name" value="guanyl_kin"/>
    <property type="match status" value="1"/>
</dbReference>
<dbReference type="STRING" id="1452487.AVW16_11890"/>
<dbReference type="RefSeq" id="WP_066612761.1">
    <property type="nucleotide sequence ID" value="NZ_LQQU01000024.1"/>
</dbReference>
<dbReference type="InterPro" id="IPR027417">
    <property type="entry name" value="P-loop_NTPase"/>
</dbReference>
<keyword evidence="7 13" id="KW-0808">Transferase</keyword>
<evidence type="ECO:0000313" key="15">
    <source>
        <dbReference type="EMBL" id="KZE31469.1"/>
    </source>
</evidence>
<dbReference type="EC" id="2.7.4.8" evidence="4 13"/>
<dbReference type="GO" id="GO:0004385">
    <property type="term" value="F:GMP kinase activity"/>
    <property type="evidence" value="ECO:0007669"/>
    <property type="project" value="UniProtKB-UniRule"/>
</dbReference>
<keyword evidence="16" id="KW-1185">Reference proteome</keyword>
<reference evidence="16" key="1">
    <citation type="submission" date="2016-01" db="EMBL/GenBank/DDBJ databases">
        <title>Draft genome of Chromobacterium sp. F49.</title>
        <authorList>
            <person name="Hong K.W."/>
        </authorList>
    </citation>
    <scope>NUCLEOTIDE SEQUENCE [LARGE SCALE GENOMIC DNA]</scope>
    <source>
        <strain evidence="16">CN10</strain>
    </source>
</reference>
<dbReference type="InterPro" id="IPR020590">
    <property type="entry name" value="Guanylate_kinase_CS"/>
</dbReference>